<feature type="domain" description="YrdC-like" evidence="15">
    <location>
        <begin position="12"/>
        <end position="199"/>
    </location>
</feature>
<dbReference type="GO" id="GO:0005737">
    <property type="term" value="C:cytoplasm"/>
    <property type="evidence" value="ECO:0007669"/>
    <property type="project" value="UniProtKB-SubCell"/>
</dbReference>
<dbReference type="AlphaFoldDB" id="D5QA48"/>
<evidence type="ECO:0000256" key="6">
    <source>
        <dbReference type="ARBA" id="ARBA00022679"/>
    </source>
</evidence>
<feature type="binding site" evidence="14">
    <location>
        <position position="181"/>
    </location>
    <ligand>
        <name>L-threonine</name>
        <dbReference type="ChEBI" id="CHEBI:57926"/>
    </ligand>
</feature>
<dbReference type="FunFam" id="3.90.870.10:FF:000009">
    <property type="entry name" value="Threonylcarbamoyl-AMP synthase, putative"/>
    <property type="match status" value="1"/>
</dbReference>
<feature type="binding site" evidence="14">
    <location>
        <position position="57"/>
    </location>
    <ligand>
        <name>ATP</name>
        <dbReference type="ChEBI" id="CHEBI:30616"/>
    </ligand>
</feature>
<dbReference type="InterPro" id="IPR006070">
    <property type="entry name" value="Sua5-like_dom"/>
</dbReference>
<dbReference type="eggNOG" id="COG0009">
    <property type="taxonomic scope" value="Bacteria"/>
</dbReference>
<dbReference type="NCBIfam" id="TIGR00057">
    <property type="entry name" value="L-threonylcarbamoyladenylate synthase"/>
    <property type="match status" value="1"/>
</dbReference>
<evidence type="ECO:0000256" key="11">
    <source>
        <dbReference type="ARBA" id="ARBA00029774"/>
    </source>
</evidence>
<feature type="binding site" evidence="14">
    <location>
        <position position="151"/>
    </location>
    <ligand>
        <name>ATP</name>
        <dbReference type="ChEBI" id="CHEBI:30616"/>
    </ligand>
</feature>
<dbReference type="Pfam" id="PF03481">
    <property type="entry name" value="Sua5_C"/>
    <property type="match status" value="1"/>
</dbReference>
<dbReference type="SUPFAM" id="SSF55821">
    <property type="entry name" value="YrdC/RibB"/>
    <property type="match status" value="1"/>
</dbReference>
<dbReference type="InterPro" id="IPR010923">
    <property type="entry name" value="T(6)A37_SUA5"/>
</dbReference>
<dbReference type="InterPro" id="IPR005145">
    <property type="entry name" value="Sua5_C"/>
</dbReference>
<dbReference type="GO" id="GO:0008033">
    <property type="term" value="P:tRNA processing"/>
    <property type="evidence" value="ECO:0007669"/>
    <property type="project" value="UniProtKB-KW"/>
</dbReference>
<comment type="function">
    <text evidence="13">Required for the formation of a threonylcarbamoyl group on adenosine at position 37 (t(6)A37) in tRNAs that read codons beginning with adenine.</text>
</comment>
<dbReference type="PIRSF" id="PIRSF004930">
    <property type="entry name" value="Tln_factor_SUA5"/>
    <property type="match status" value="1"/>
</dbReference>
<comment type="catalytic activity">
    <reaction evidence="12 13">
        <text>L-threonine + hydrogencarbonate + ATP = L-threonylcarbamoyladenylate + diphosphate + H2O</text>
        <dbReference type="Rhea" id="RHEA:36407"/>
        <dbReference type="ChEBI" id="CHEBI:15377"/>
        <dbReference type="ChEBI" id="CHEBI:17544"/>
        <dbReference type="ChEBI" id="CHEBI:30616"/>
        <dbReference type="ChEBI" id="CHEBI:33019"/>
        <dbReference type="ChEBI" id="CHEBI:57926"/>
        <dbReference type="ChEBI" id="CHEBI:73682"/>
        <dbReference type="EC" id="2.7.7.87"/>
    </reaction>
</comment>
<dbReference type="PANTHER" id="PTHR17490">
    <property type="entry name" value="SUA5"/>
    <property type="match status" value="1"/>
</dbReference>
<dbReference type="InterPro" id="IPR038385">
    <property type="entry name" value="Sua5/YwlC_C"/>
</dbReference>
<name>D5QA48_9LACO</name>
<evidence type="ECO:0000256" key="14">
    <source>
        <dbReference type="PIRSR" id="PIRSR004930-1"/>
    </source>
</evidence>
<protein>
    <recommendedName>
        <fullName evidence="4 13">Threonylcarbamoyl-AMP synthase</fullName>
        <shortName evidence="13">TC-AMP synthase</shortName>
        <ecNumber evidence="3 13">2.7.7.87</ecNumber>
    </recommendedName>
    <alternativeName>
        <fullName evidence="11 13">L-threonylcarbamoyladenylate synthase</fullName>
    </alternativeName>
</protein>
<evidence type="ECO:0000259" key="15">
    <source>
        <dbReference type="PROSITE" id="PS51163"/>
    </source>
</evidence>
<evidence type="ECO:0000256" key="1">
    <source>
        <dbReference type="ARBA" id="ARBA00004496"/>
    </source>
</evidence>
<dbReference type="GO" id="GO:0003725">
    <property type="term" value="F:double-stranded RNA binding"/>
    <property type="evidence" value="ECO:0007669"/>
    <property type="project" value="UniProtKB-UniRule"/>
</dbReference>
<evidence type="ECO:0000313" key="16">
    <source>
        <dbReference type="EMBL" id="EFG55738.1"/>
    </source>
</evidence>
<comment type="caution">
    <text evidence="16">The sequence shown here is derived from an EMBL/GenBank/DDBJ whole genome shotgun (WGS) entry which is preliminary data.</text>
</comment>
<dbReference type="InterPro" id="IPR050156">
    <property type="entry name" value="TC-AMP_synthase_SUA5"/>
</dbReference>
<feature type="binding site" evidence="14">
    <location>
        <position position="235"/>
    </location>
    <ligand>
        <name>ATP</name>
        <dbReference type="ChEBI" id="CHEBI:30616"/>
    </ligand>
</feature>
<comment type="similarity">
    <text evidence="2 13">Belongs to the SUA5 family.</text>
</comment>
<keyword evidence="17" id="KW-1185">Reference proteome</keyword>
<accession>D5QA48</accession>
<organism evidence="16 17">
    <name type="scientific">Lactobacillus amylolyticus DSM 11664</name>
    <dbReference type="NCBI Taxonomy" id="585524"/>
    <lineage>
        <taxon>Bacteria</taxon>
        <taxon>Bacillati</taxon>
        <taxon>Bacillota</taxon>
        <taxon>Bacilli</taxon>
        <taxon>Lactobacillales</taxon>
        <taxon>Lactobacillaceae</taxon>
        <taxon>Lactobacillus</taxon>
    </lineage>
</organism>
<keyword evidence="8 13" id="KW-0548">Nucleotidyltransferase</keyword>
<feature type="binding site" evidence="14">
    <location>
        <position position="117"/>
    </location>
    <ligand>
        <name>ATP</name>
        <dbReference type="ChEBI" id="CHEBI:30616"/>
    </ligand>
</feature>
<feature type="binding site" evidence="14">
    <location>
        <position position="34"/>
    </location>
    <ligand>
        <name>L-threonine</name>
        <dbReference type="ChEBI" id="CHEBI:57926"/>
    </ligand>
</feature>
<dbReference type="GO" id="GO:0000049">
    <property type="term" value="F:tRNA binding"/>
    <property type="evidence" value="ECO:0007669"/>
    <property type="project" value="TreeGrafter"/>
</dbReference>
<evidence type="ECO:0000256" key="5">
    <source>
        <dbReference type="ARBA" id="ARBA00022490"/>
    </source>
</evidence>
<evidence type="ECO:0000256" key="2">
    <source>
        <dbReference type="ARBA" id="ARBA00007663"/>
    </source>
</evidence>
<feature type="binding site" evidence="14">
    <location>
        <position position="143"/>
    </location>
    <ligand>
        <name>ATP</name>
        <dbReference type="ChEBI" id="CHEBI:30616"/>
    </ligand>
</feature>
<evidence type="ECO:0000256" key="9">
    <source>
        <dbReference type="ARBA" id="ARBA00022741"/>
    </source>
</evidence>
<dbReference type="Gene3D" id="3.90.870.10">
    <property type="entry name" value="DHBP synthase"/>
    <property type="match status" value="1"/>
</dbReference>
<keyword evidence="6 13" id="KW-0808">Transferase</keyword>
<evidence type="ECO:0000256" key="8">
    <source>
        <dbReference type="ARBA" id="ARBA00022695"/>
    </source>
</evidence>
<dbReference type="EC" id="2.7.7.87" evidence="3 13"/>
<evidence type="ECO:0000256" key="7">
    <source>
        <dbReference type="ARBA" id="ARBA00022694"/>
    </source>
</evidence>
<dbReference type="Pfam" id="PF01300">
    <property type="entry name" value="Sua5_yciO_yrdC"/>
    <property type="match status" value="1"/>
</dbReference>
<evidence type="ECO:0000256" key="4">
    <source>
        <dbReference type="ARBA" id="ARBA00015492"/>
    </source>
</evidence>
<evidence type="ECO:0000256" key="3">
    <source>
        <dbReference type="ARBA" id="ARBA00012584"/>
    </source>
</evidence>
<evidence type="ECO:0000256" key="10">
    <source>
        <dbReference type="ARBA" id="ARBA00022840"/>
    </source>
</evidence>
<keyword evidence="5 13" id="KW-0963">Cytoplasm</keyword>
<dbReference type="PANTHER" id="PTHR17490:SF16">
    <property type="entry name" value="THREONYLCARBAMOYL-AMP SYNTHASE"/>
    <property type="match status" value="1"/>
</dbReference>
<keyword evidence="9 13" id="KW-0547">Nucleotide-binding</keyword>
<dbReference type="GO" id="GO:0061710">
    <property type="term" value="F:L-threonylcarbamoyladenylate synthase"/>
    <property type="evidence" value="ECO:0007669"/>
    <property type="project" value="UniProtKB-EC"/>
</dbReference>
<dbReference type="Proteomes" id="UP000004069">
    <property type="component" value="Unassembled WGS sequence"/>
</dbReference>
<sequence>MEEIMETRIFSEEQIDDAVKLLAKGELVAFPTETVYGLGAIATNEKSVKGVYAAKGRPSDNPLIVTVSDEDMMRRYAKEVPERAEKLIKHFWPGPLTILLFVKPGSLPDAVTGGLDTVAFRCPDDKLTHTLIKKLGYPIVGPSANTSTKPSPTTAQHVYHDLKGKIAGIIDGGPTRVGLESTIIDLSVKTPIVLRPGEITPEELSEVLGEKVLINTGKVSDKEIPKAPGMKYRHYAPSAPVMVIDHPEDFAKIDLNENTGVMATKNVLAKIDLPQENKFNLGDDLIQADHNLFGGLRYFDDKKNIHQIYVEGFDEGEASLAYMNRLNKAAAGHHFNK</sequence>
<feature type="binding site" evidence="14">
    <location>
        <position position="121"/>
    </location>
    <ligand>
        <name>L-threonine</name>
        <dbReference type="ChEBI" id="CHEBI:57926"/>
    </ligand>
</feature>
<feature type="binding site" evidence="14">
    <location>
        <position position="195"/>
    </location>
    <ligand>
        <name>ATP</name>
        <dbReference type="ChEBI" id="CHEBI:30616"/>
    </ligand>
</feature>
<dbReference type="GO" id="GO:0006450">
    <property type="term" value="P:regulation of translational fidelity"/>
    <property type="evidence" value="ECO:0007669"/>
    <property type="project" value="TreeGrafter"/>
</dbReference>
<feature type="binding site" evidence="14">
    <location>
        <position position="61"/>
    </location>
    <ligand>
        <name>ATP</name>
        <dbReference type="ChEBI" id="CHEBI:30616"/>
    </ligand>
</feature>
<evidence type="ECO:0000256" key="12">
    <source>
        <dbReference type="ARBA" id="ARBA00048366"/>
    </source>
</evidence>
<dbReference type="InterPro" id="IPR017945">
    <property type="entry name" value="DHBP_synth_RibB-like_a/b_dom"/>
</dbReference>
<comment type="subcellular location">
    <subcellularLocation>
        <location evidence="1 13">Cytoplasm</location>
    </subcellularLocation>
</comment>
<dbReference type="GO" id="GO:0005524">
    <property type="term" value="F:ATP binding"/>
    <property type="evidence" value="ECO:0007669"/>
    <property type="project" value="UniProtKB-UniRule"/>
</dbReference>
<dbReference type="STRING" id="83683.B1745_04280"/>
<evidence type="ECO:0000256" key="13">
    <source>
        <dbReference type="PIRNR" id="PIRNR004930"/>
    </source>
</evidence>
<gene>
    <name evidence="16" type="ORF">HMPREF0493_0618</name>
</gene>
<reference evidence="16 17" key="1">
    <citation type="submission" date="2010-04" db="EMBL/GenBank/DDBJ databases">
        <authorList>
            <person name="Muzny D."/>
            <person name="Qin X."/>
            <person name="Deng J."/>
            <person name="Jiang H."/>
            <person name="Liu Y."/>
            <person name="Qu J."/>
            <person name="Song X.-Z."/>
            <person name="Zhang L."/>
            <person name="Thornton R."/>
            <person name="Coyle M."/>
            <person name="Francisco L."/>
            <person name="Jackson L."/>
            <person name="Javaid M."/>
            <person name="Korchina V."/>
            <person name="Kovar C."/>
            <person name="Mata R."/>
            <person name="Mathew T."/>
            <person name="Ngo R."/>
            <person name="Nguyen L."/>
            <person name="Nguyen N."/>
            <person name="Okwuonu G."/>
            <person name="Ongeri F."/>
            <person name="Pham C."/>
            <person name="Simmons D."/>
            <person name="Wilczek-Boney K."/>
            <person name="Hale W."/>
            <person name="Jakkamsetti A."/>
            <person name="Pham P."/>
            <person name="Ruth R."/>
            <person name="San Lucas F."/>
            <person name="Warren J."/>
            <person name="Zhang J."/>
            <person name="Zhao Z."/>
            <person name="Zhou C."/>
            <person name="Zhu D."/>
            <person name="Lee S."/>
            <person name="Bess C."/>
            <person name="Blankenburg K."/>
            <person name="Forbes L."/>
            <person name="Fu Q."/>
            <person name="Gubbala S."/>
            <person name="Hirani K."/>
            <person name="Jayaseelan J.C."/>
            <person name="Lara F."/>
            <person name="Munidasa M."/>
            <person name="Palculict T."/>
            <person name="Patil S."/>
            <person name="Pu L.-L."/>
            <person name="Saada N."/>
            <person name="Tang L."/>
            <person name="Weissenberger G."/>
            <person name="Zhu Y."/>
            <person name="Hemphill L."/>
            <person name="Shang Y."/>
            <person name="Youmans B."/>
            <person name="Ayvaz T."/>
            <person name="Ross M."/>
            <person name="Santibanez J."/>
            <person name="Aqrawi P."/>
            <person name="Gross S."/>
            <person name="Joshi V."/>
            <person name="Fowler G."/>
            <person name="Nazareth L."/>
            <person name="Reid J."/>
            <person name="Worley K."/>
            <person name="Petrosino J."/>
            <person name="Highlander S."/>
            <person name="Gibbs R."/>
        </authorList>
    </citation>
    <scope>NUCLEOTIDE SEQUENCE [LARGE SCALE GENOMIC DNA]</scope>
    <source>
        <strain evidence="16 17">DSM 11664</strain>
    </source>
</reference>
<dbReference type="EMBL" id="ADNY01000023">
    <property type="protein sequence ID" value="EFG55738.1"/>
    <property type="molecule type" value="Genomic_DNA"/>
</dbReference>
<keyword evidence="10 13" id="KW-0067">ATP-binding</keyword>
<dbReference type="Gene3D" id="3.40.50.11030">
    <property type="entry name" value="Threonylcarbamoyl-AMP synthase, C-terminal domain"/>
    <property type="match status" value="1"/>
</dbReference>
<evidence type="ECO:0000313" key="17">
    <source>
        <dbReference type="Proteomes" id="UP000004069"/>
    </source>
</evidence>
<dbReference type="PROSITE" id="PS51163">
    <property type="entry name" value="YRDC"/>
    <property type="match status" value="1"/>
</dbReference>
<keyword evidence="7 13" id="KW-0819">tRNA processing</keyword>
<proteinExistence type="inferred from homology"/>